<feature type="region of interest" description="Disordered" evidence="1">
    <location>
        <begin position="62"/>
        <end position="132"/>
    </location>
</feature>
<feature type="compositionally biased region" description="Basic and acidic residues" evidence="1">
    <location>
        <begin position="66"/>
        <end position="75"/>
    </location>
</feature>
<keyword evidence="4" id="KW-1185">Reference proteome</keyword>
<dbReference type="EnsemblMetazoa" id="GBRI026066-RA">
    <property type="protein sequence ID" value="GBRI026066-PA"/>
    <property type="gene ID" value="GBRI026066"/>
</dbReference>
<feature type="chain" id="PRO_5008400535" evidence="2">
    <location>
        <begin position="30"/>
        <end position="132"/>
    </location>
</feature>
<evidence type="ECO:0000256" key="1">
    <source>
        <dbReference type="SAM" id="MobiDB-lite"/>
    </source>
</evidence>
<dbReference type="Proteomes" id="UP000091820">
    <property type="component" value="Unassembled WGS sequence"/>
</dbReference>
<evidence type="ECO:0000313" key="3">
    <source>
        <dbReference type="EnsemblMetazoa" id="GBRI026066-PA"/>
    </source>
</evidence>
<feature type="signal peptide" evidence="2">
    <location>
        <begin position="1"/>
        <end position="29"/>
    </location>
</feature>
<accession>A0A1A9WNF3</accession>
<name>A0A1A9WNF3_9MUSC</name>
<dbReference type="VEuPathDB" id="VectorBase:GBRI026066"/>
<proteinExistence type="predicted"/>
<evidence type="ECO:0000256" key="2">
    <source>
        <dbReference type="SAM" id="SignalP"/>
    </source>
</evidence>
<protein>
    <submittedName>
        <fullName evidence="3">Uncharacterized protein</fullName>
    </submittedName>
</protein>
<dbReference type="AlphaFoldDB" id="A0A1A9WNF3"/>
<evidence type="ECO:0000313" key="4">
    <source>
        <dbReference type="Proteomes" id="UP000091820"/>
    </source>
</evidence>
<organism evidence="3 4">
    <name type="scientific">Glossina brevipalpis</name>
    <dbReference type="NCBI Taxonomy" id="37001"/>
    <lineage>
        <taxon>Eukaryota</taxon>
        <taxon>Metazoa</taxon>
        <taxon>Ecdysozoa</taxon>
        <taxon>Arthropoda</taxon>
        <taxon>Hexapoda</taxon>
        <taxon>Insecta</taxon>
        <taxon>Pterygota</taxon>
        <taxon>Neoptera</taxon>
        <taxon>Endopterygota</taxon>
        <taxon>Diptera</taxon>
        <taxon>Brachycera</taxon>
        <taxon>Muscomorpha</taxon>
        <taxon>Hippoboscoidea</taxon>
        <taxon>Glossinidae</taxon>
        <taxon>Glossina</taxon>
    </lineage>
</organism>
<reference evidence="3" key="2">
    <citation type="submission" date="2020-05" db="UniProtKB">
        <authorList>
            <consortium name="EnsemblMetazoa"/>
        </authorList>
    </citation>
    <scope>IDENTIFICATION</scope>
    <source>
        <strain evidence="3">IAEA</strain>
    </source>
</reference>
<reference evidence="4" key="1">
    <citation type="submission" date="2014-03" db="EMBL/GenBank/DDBJ databases">
        <authorList>
            <person name="Aksoy S."/>
            <person name="Warren W."/>
            <person name="Wilson R.K."/>
        </authorList>
    </citation>
    <scope>NUCLEOTIDE SEQUENCE [LARGE SCALE GENOMIC DNA]</scope>
    <source>
        <strain evidence="4">IAEA</strain>
    </source>
</reference>
<sequence length="132" mass="14963">MCSLRHRFFIIKLINLIICSSFIWQQSNGLCIRASCLTERKYSHFRTGCSYCIILQLENMAPRPQDSQDRQDRRGPQGPQDSKTLKTPDHQGPQDPGSPRPSRPRIPKTSRPQDPQGPQGPQDPGSPRPSRS</sequence>
<feature type="compositionally biased region" description="Low complexity" evidence="1">
    <location>
        <begin position="109"/>
        <end position="132"/>
    </location>
</feature>
<keyword evidence="2" id="KW-0732">Signal</keyword>